<reference evidence="3 4" key="1">
    <citation type="submission" date="2013-09" db="EMBL/GenBank/DDBJ databases">
        <title>Corchorus capsularis genome sequencing.</title>
        <authorList>
            <person name="Alam M."/>
            <person name="Haque M.S."/>
            <person name="Islam M.S."/>
            <person name="Emdad E.M."/>
            <person name="Islam M.M."/>
            <person name="Ahmed B."/>
            <person name="Halim A."/>
            <person name="Hossen Q.M.M."/>
            <person name="Hossain M.Z."/>
            <person name="Ahmed R."/>
            <person name="Khan M.M."/>
            <person name="Islam R."/>
            <person name="Rashid M.M."/>
            <person name="Khan S.A."/>
            <person name="Rahman M.S."/>
            <person name="Alam M."/>
        </authorList>
    </citation>
    <scope>NUCLEOTIDE SEQUENCE [LARGE SCALE GENOMIC DNA]</scope>
    <source>
        <strain evidence="4">cv. CVL-1</strain>
        <tissue evidence="3">Whole seedling</tissue>
    </source>
</reference>
<feature type="non-terminal residue" evidence="3">
    <location>
        <position position="419"/>
    </location>
</feature>
<gene>
    <name evidence="3" type="ORF">CCACVL1_14343</name>
</gene>
<dbReference type="OrthoDB" id="550520at2759"/>
<proteinExistence type="predicted"/>
<dbReference type="Gene3D" id="1.10.530.10">
    <property type="match status" value="2"/>
</dbReference>
<feature type="compositionally biased region" description="Low complexity" evidence="1">
    <location>
        <begin position="207"/>
        <end position="221"/>
    </location>
</feature>
<dbReference type="AlphaFoldDB" id="A0A1R3I7G4"/>
<dbReference type="SUPFAM" id="SSF53955">
    <property type="entry name" value="Lysozyme-like"/>
    <property type="match status" value="2"/>
</dbReference>
<dbReference type="InterPro" id="IPR008258">
    <property type="entry name" value="Transglycosylase_SLT_dom_1"/>
</dbReference>
<dbReference type="OMA" id="MRQPESF"/>
<dbReference type="PANTHER" id="PTHR37179:SF1">
    <property type="entry name" value="TRANSGLYCOSYLASE"/>
    <property type="match status" value="1"/>
</dbReference>
<evidence type="ECO:0000256" key="1">
    <source>
        <dbReference type="SAM" id="MobiDB-lite"/>
    </source>
</evidence>
<evidence type="ECO:0000313" key="4">
    <source>
        <dbReference type="Proteomes" id="UP000188268"/>
    </source>
</evidence>
<keyword evidence="4" id="KW-1185">Reference proteome</keyword>
<feature type="domain" description="Transglycosylase SLT" evidence="2">
    <location>
        <begin position="73"/>
        <end position="182"/>
    </location>
</feature>
<dbReference type="Gramene" id="OMO78498">
    <property type="protein sequence ID" value="OMO78498"/>
    <property type="gene ID" value="CCACVL1_14343"/>
</dbReference>
<dbReference type="InterPro" id="IPR023346">
    <property type="entry name" value="Lysozyme-like_dom_sf"/>
</dbReference>
<evidence type="ECO:0000259" key="2">
    <source>
        <dbReference type="Pfam" id="PF01464"/>
    </source>
</evidence>
<dbReference type="PANTHER" id="PTHR37179">
    <property type="entry name" value="TRANSGLYCOSYLASE"/>
    <property type="match status" value="1"/>
</dbReference>
<organism evidence="3 4">
    <name type="scientific">Corchorus capsularis</name>
    <name type="common">Jute</name>
    <dbReference type="NCBI Taxonomy" id="210143"/>
    <lineage>
        <taxon>Eukaryota</taxon>
        <taxon>Viridiplantae</taxon>
        <taxon>Streptophyta</taxon>
        <taxon>Embryophyta</taxon>
        <taxon>Tracheophyta</taxon>
        <taxon>Spermatophyta</taxon>
        <taxon>Magnoliopsida</taxon>
        <taxon>eudicotyledons</taxon>
        <taxon>Gunneridae</taxon>
        <taxon>Pentapetalae</taxon>
        <taxon>rosids</taxon>
        <taxon>malvids</taxon>
        <taxon>Malvales</taxon>
        <taxon>Malvaceae</taxon>
        <taxon>Grewioideae</taxon>
        <taxon>Apeibeae</taxon>
        <taxon>Corchorus</taxon>
    </lineage>
</organism>
<sequence length="419" mass="48303">MAMAISFTYWDECVDAKDMEEMWNQPEVKKEWIAAGETQGQRVHLSRDPDGQTYLTQTEMRAVAEIITRRHFHSQIDPDMICAIAELGSDRQPLTMRYDKKTKLTTIGIMQIAPKTAEWLVRECNLALYPVEEDPDILYRPFVSVYFGAAYLKWLSNIDNIKRTEEYIVRAYKGGTKKATHKSTLPYWQRYLSVKESFPSRKHSDGPTPTQAPHAPASSTPAAVPYSCANLYWDSRVSSEDMELMWNNPEVSKEWKRSKETRGQVRFSHDKEKKPYLSRIELKAAAEIIISKYFSTRGIKPVILCALAEIISMRYVDGIEGQPGIMGIDYSTAFWLYAEVGNRAYRVDYEKDLTKPFVSLYFGAAYLAWLSEYKGRERSLQFIVQAYLSGPKNAKEELGHMWLKFEQILSSYETTITIN</sequence>
<feature type="region of interest" description="Disordered" evidence="1">
    <location>
        <begin position="198"/>
        <end position="221"/>
    </location>
</feature>
<dbReference type="Proteomes" id="UP000188268">
    <property type="component" value="Unassembled WGS sequence"/>
</dbReference>
<dbReference type="Pfam" id="PF01464">
    <property type="entry name" value="SLT"/>
    <property type="match status" value="1"/>
</dbReference>
<comment type="caution">
    <text evidence="3">The sequence shown here is derived from an EMBL/GenBank/DDBJ whole genome shotgun (WGS) entry which is preliminary data.</text>
</comment>
<name>A0A1R3I7G4_COCAP</name>
<dbReference type="EMBL" id="AWWV01010554">
    <property type="protein sequence ID" value="OMO78498.1"/>
    <property type="molecule type" value="Genomic_DNA"/>
</dbReference>
<evidence type="ECO:0000313" key="3">
    <source>
        <dbReference type="EMBL" id="OMO78498.1"/>
    </source>
</evidence>
<protein>
    <submittedName>
        <fullName evidence="3">Lytic transglycosylase-like, catalytic</fullName>
    </submittedName>
</protein>
<accession>A0A1R3I7G4</accession>